<feature type="coiled-coil region" evidence="2">
    <location>
        <begin position="191"/>
        <end position="218"/>
    </location>
</feature>
<comment type="pathway">
    <text evidence="1">Purine metabolism; ppGpp biosynthesis; ppGpp from GTP: step 1/2.</text>
</comment>
<accession>A0A9J6Z9D2</accession>
<reference evidence="4" key="1">
    <citation type="submission" date="2022-05" db="EMBL/GenBank/DDBJ databases">
        <title>Novel bacterial taxa in a minimal lignocellulolytic consortium and its capacity to transform plastics disclosed by genome-resolved metagenomics.</title>
        <authorList>
            <person name="Rodriguez C.A.D."/>
            <person name="Diaz-Garcia L."/>
            <person name="Herrera K."/>
            <person name="Tarazona N.A."/>
            <person name="Sproer C."/>
            <person name="Overmann J."/>
            <person name="Jimenez D.J."/>
        </authorList>
    </citation>
    <scope>NUCLEOTIDE SEQUENCE</scope>
    <source>
        <strain evidence="4">MAG5</strain>
    </source>
</reference>
<dbReference type="SUPFAM" id="SSF81301">
    <property type="entry name" value="Nucleotidyltransferase"/>
    <property type="match status" value="1"/>
</dbReference>
<dbReference type="CDD" id="cd05399">
    <property type="entry name" value="NT_Rel-Spo_like"/>
    <property type="match status" value="1"/>
</dbReference>
<dbReference type="EMBL" id="CP097899">
    <property type="protein sequence ID" value="URN92636.1"/>
    <property type="molecule type" value="Genomic_DNA"/>
</dbReference>
<evidence type="ECO:0000259" key="3">
    <source>
        <dbReference type="SMART" id="SM00954"/>
    </source>
</evidence>
<dbReference type="Gene3D" id="3.30.460.10">
    <property type="entry name" value="Beta Polymerase, domain 2"/>
    <property type="match status" value="1"/>
</dbReference>
<dbReference type="AlphaFoldDB" id="A0A9J6Z9D2"/>
<dbReference type="PANTHER" id="PTHR47837">
    <property type="entry name" value="GTP PYROPHOSPHOKINASE YJBM"/>
    <property type="match status" value="1"/>
</dbReference>
<sequence length="270" mass="31751">MNNYQLISNQVEQFKKMRDEVTRVMMMYQFALTELETKIEILKEEYQLLHDYNPIEHTKSRVKSFESIIGKIQRKNLQFSIDSIRNEIKDVAGIRITCSFISDIYRVQEMLQKHFDVEIFEMKDYISNPKPNGYRSLHLIAGVPVVMTTGREIVCVEIQIRTIAMDFWASLEHKIFYKYDQAVPSKLTLELKQAADAANNLDEQMERLHHEITIIKENQDNDDNDEFTRLLLNQVSKSQLKLPNIFEQALIELPGTLEMSDERIEEKKGE</sequence>
<evidence type="ECO:0000256" key="2">
    <source>
        <dbReference type="SAM" id="Coils"/>
    </source>
</evidence>
<dbReference type="SMART" id="SM00954">
    <property type="entry name" value="RelA_SpoT"/>
    <property type="match status" value="1"/>
</dbReference>
<dbReference type="Gene3D" id="1.10.287.860">
    <property type="entry name" value="Nucleotidyltransferase"/>
    <property type="match status" value="1"/>
</dbReference>
<feature type="domain" description="RelA/SpoT" evidence="3">
    <location>
        <begin position="60"/>
        <end position="183"/>
    </location>
</feature>
<dbReference type="InterPro" id="IPR043519">
    <property type="entry name" value="NT_sf"/>
</dbReference>
<organism evidence="4 5">
    <name type="scientific">Candidatus Pristimantibacillus lignocellulolyticus</name>
    <dbReference type="NCBI Taxonomy" id="2994561"/>
    <lineage>
        <taxon>Bacteria</taxon>
        <taxon>Bacillati</taxon>
        <taxon>Bacillota</taxon>
        <taxon>Bacilli</taxon>
        <taxon>Bacillales</taxon>
        <taxon>Paenibacillaceae</taxon>
        <taxon>Candidatus Pristimantibacillus</taxon>
    </lineage>
</organism>
<dbReference type="KEGG" id="plig:NAG76_12095"/>
<evidence type="ECO:0000313" key="4">
    <source>
        <dbReference type="EMBL" id="URN92636.1"/>
    </source>
</evidence>
<proteinExistence type="predicted"/>
<name>A0A9J6Z9D2_9BACL</name>
<gene>
    <name evidence="4" type="ORF">NAG76_12095</name>
</gene>
<keyword evidence="2" id="KW-0175">Coiled coil</keyword>
<dbReference type="InterPro" id="IPR052366">
    <property type="entry name" value="GTP_Pyrophosphokinase"/>
</dbReference>
<feature type="coiled-coil region" evidence="2">
    <location>
        <begin position="25"/>
        <end position="52"/>
    </location>
</feature>
<dbReference type="Pfam" id="PF04607">
    <property type="entry name" value="RelA_SpoT"/>
    <property type="match status" value="1"/>
</dbReference>
<dbReference type="Proteomes" id="UP001056756">
    <property type="component" value="Chromosome"/>
</dbReference>
<dbReference type="PANTHER" id="PTHR47837:SF2">
    <property type="entry name" value="GTP PYROPHOSPHOKINASE YWAC"/>
    <property type="match status" value="1"/>
</dbReference>
<protein>
    <submittedName>
        <fullName evidence="4">GTP pyrophosphokinase family protein</fullName>
    </submittedName>
</protein>
<dbReference type="InterPro" id="IPR007685">
    <property type="entry name" value="RelA_SpoT"/>
</dbReference>
<dbReference type="GO" id="GO:0015969">
    <property type="term" value="P:guanosine tetraphosphate metabolic process"/>
    <property type="evidence" value="ECO:0007669"/>
    <property type="project" value="InterPro"/>
</dbReference>
<evidence type="ECO:0000256" key="1">
    <source>
        <dbReference type="ARBA" id="ARBA00004976"/>
    </source>
</evidence>
<evidence type="ECO:0000313" key="5">
    <source>
        <dbReference type="Proteomes" id="UP001056756"/>
    </source>
</evidence>